<sequence length="833" mass="92887">MFGLHKDAQDLLTIEHFRGDVSINEFIESLSAPFLDDDNGTIVDPKPYIRQFESALKNLQELERNFARRESTLQADDFQEEESYLQQLPNIADAALPAKFSSLDRLVSSAADTVSTISDTLEQLNLEHSRATNASLLLELYLDFSNNNSTTLDALRKGSSQSRCLCGKMTKDLLQLARSIGDQKVLAFIESYAEEFEKDELAQFDRAYKLNHLADMKNSADVLIAYNSGSSVISLFVNQHDFFMQNVHLFDSSTIGSDPVWSKIADPSSFSFTLDEQTTKILKDIPSVIKSESDVIDHVFEKDSEEVLCIFIRRLFDQTILQRIEVVLDHASSLSPLAYTRTLHLLHSRLKALSQTGIPDSLVGKYQNSSRINSLLQSLFKELFSTHTESGKYPSQEAANLKALLTNLFSPFVAAHQSRKSRFRFNRLGSLDESTTPTTPSTATVSTGGFFQQDISIPEVTLNISDGKLAIQWYAEAIRRTLDLVSSPKPHILELSRILLDHTSTKYIDVALTTAIDLLRSLDLRISFQAQEFGLANVIKPAIQLSRMLSFALGTVSLLSWSASSESKDQRRSAPSSGDLSAENPGSSELIKLANVASVSVQNNINGVLRQLIECTVGRVNIMLSRIKKKDYLSDDDDISNIVELASQSCSEICNVLELFHETVLNNIGSDKNSCDNKAREHKREISTASVGEKQFENDIDDIDMNVERVLSELGNGFKEALVSHIKRNSFTAAGGLLLANDTLKYQRVLGQWRVPELDDAMEFIREVAHLYIVRSEVLGPLLNRGSLQNIKSYELAEFLSRRADLDNAGVRRVLSVRSTRTRDESNNGSAIV</sequence>
<keyword evidence="4" id="KW-0175">Coiled coil</keyword>
<feature type="domain" description="Exocyst complex component Sec10 N-terminal" evidence="6">
    <location>
        <begin position="45"/>
        <end position="156"/>
    </location>
</feature>
<evidence type="ECO:0000313" key="7">
    <source>
        <dbReference type="EMBL" id="ODV89075.1"/>
    </source>
</evidence>
<dbReference type="PANTHER" id="PTHR12100:SF0">
    <property type="entry name" value="EXOCYST COMPLEX COMPONENT 5"/>
    <property type="match status" value="1"/>
</dbReference>
<gene>
    <name evidence="7" type="ORF">CANCADRAFT_133458</name>
</gene>
<accession>A0A1E4TBD8</accession>
<evidence type="ECO:0000256" key="2">
    <source>
        <dbReference type="ARBA" id="ARBA00022448"/>
    </source>
</evidence>
<comment type="similarity">
    <text evidence="1">Belongs to the SEC10 family.</text>
</comment>
<dbReference type="Pfam" id="PF20667">
    <property type="entry name" value="Sec10_N"/>
    <property type="match status" value="1"/>
</dbReference>
<evidence type="ECO:0000256" key="1">
    <source>
        <dbReference type="ARBA" id="ARBA00006572"/>
    </source>
</evidence>
<dbReference type="InterPro" id="IPR009976">
    <property type="entry name" value="Sec10-like"/>
</dbReference>
<evidence type="ECO:0000256" key="4">
    <source>
        <dbReference type="ARBA" id="ARBA00023054"/>
    </source>
</evidence>
<dbReference type="InterPro" id="IPR048625">
    <property type="entry name" value="Sec10_N"/>
</dbReference>
<dbReference type="Proteomes" id="UP000095023">
    <property type="component" value="Unassembled WGS sequence"/>
</dbReference>
<evidence type="ECO:0000259" key="6">
    <source>
        <dbReference type="Pfam" id="PF20667"/>
    </source>
</evidence>
<dbReference type="OrthoDB" id="125856at2759"/>
<dbReference type="GO" id="GO:0006887">
    <property type="term" value="P:exocytosis"/>
    <property type="evidence" value="ECO:0007669"/>
    <property type="project" value="UniProtKB-KW"/>
</dbReference>
<dbReference type="InterPro" id="IPR048627">
    <property type="entry name" value="Sec10_HB"/>
</dbReference>
<dbReference type="EMBL" id="KV453843">
    <property type="protein sequence ID" value="ODV89075.1"/>
    <property type="molecule type" value="Genomic_DNA"/>
</dbReference>
<dbReference type="PANTHER" id="PTHR12100">
    <property type="entry name" value="SEC10"/>
    <property type="match status" value="1"/>
</dbReference>
<dbReference type="GO" id="GO:0006893">
    <property type="term" value="P:Golgi to plasma membrane transport"/>
    <property type="evidence" value="ECO:0007669"/>
    <property type="project" value="TreeGrafter"/>
</dbReference>
<feature type="domain" description="Exocyst complex component Sec10-like alpha-helical bundle" evidence="5">
    <location>
        <begin position="166"/>
        <end position="810"/>
    </location>
</feature>
<dbReference type="GO" id="GO:0000145">
    <property type="term" value="C:exocyst"/>
    <property type="evidence" value="ECO:0007669"/>
    <property type="project" value="TreeGrafter"/>
</dbReference>
<evidence type="ECO:0000259" key="5">
    <source>
        <dbReference type="Pfam" id="PF07393"/>
    </source>
</evidence>
<dbReference type="Pfam" id="PF07393">
    <property type="entry name" value="Sec10_HB"/>
    <property type="match status" value="1"/>
</dbReference>
<proteinExistence type="inferred from homology"/>
<dbReference type="AlphaFoldDB" id="A0A1E4TBD8"/>
<reference evidence="8" key="1">
    <citation type="submission" date="2016-02" db="EMBL/GenBank/DDBJ databases">
        <title>Comparative genomics of biotechnologically important yeasts.</title>
        <authorList>
            <consortium name="DOE Joint Genome Institute"/>
            <person name="Riley R."/>
            <person name="Haridas S."/>
            <person name="Wolfe K.H."/>
            <person name="Lopes M.R."/>
            <person name="Hittinger C.T."/>
            <person name="Goker M."/>
            <person name="Salamov A."/>
            <person name="Wisecaver J."/>
            <person name="Long T.M."/>
            <person name="Aerts A.L."/>
            <person name="Barry K."/>
            <person name="Choi C."/>
            <person name="Clum A."/>
            <person name="Coughlan A.Y."/>
            <person name="Deshpande S."/>
            <person name="Douglass A.P."/>
            <person name="Hanson S.J."/>
            <person name="Klenk H.-P."/>
            <person name="Labutti K."/>
            <person name="Lapidus A."/>
            <person name="Lindquist E."/>
            <person name="Lipzen A."/>
            <person name="Meier-Kolthoff J.P."/>
            <person name="Ohm R.A."/>
            <person name="Otillar R.P."/>
            <person name="Pangilinan J."/>
            <person name="Peng Y."/>
            <person name="Rokas A."/>
            <person name="Rosa C.A."/>
            <person name="Scheuner C."/>
            <person name="Sibirny A.A."/>
            <person name="Slot J.C."/>
            <person name="Stielow J.B."/>
            <person name="Sun H."/>
            <person name="Kurtzman C.P."/>
            <person name="Blackwell M."/>
            <person name="Jeffries T.W."/>
            <person name="Grigoriev I.V."/>
        </authorList>
    </citation>
    <scope>NUCLEOTIDE SEQUENCE [LARGE SCALE GENOMIC DNA]</scope>
    <source>
        <strain evidence="8">NRRL Y-17796</strain>
    </source>
</reference>
<name>A0A1E4TBD8_9ASCO</name>
<keyword evidence="2" id="KW-0813">Transport</keyword>
<evidence type="ECO:0000256" key="3">
    <source>
        <dbReference type="ARBA" id="ARBA00022483"/>
    </source>
</evidence>
<keyword evidence="3" id="KW-0268">Exocytosis</keyword>
<evidence type="ECO:0000313" key="8">
    <source>
        <dbReference type="Proteomes" id="UP000095023"/>
    </source>
</evidence>
<keyword evidence="8" id="KW-1185">Reference proteome</keyword>
<protein>
    <submittedName>
        <fullName evidence="7">Uncharacterized protein</fullName>
    </submittedName>
</protein>
<organism evidence="7 8">
    <name type="scientific">Tortispora caseinolytica NRRL Y-17796</name>
    <dbReference type="NCBI Taxonomy" id="767744"/>
    <lineage>
        <taxon>Eukaryota</taxon>
        <taxon>Fungi</taxon>
        <taxon>Dikarya</taxon>
        <taxon>Ascomycota</taxon>
        <taxon>Saccharomycotina</taxon>
        <taxon>Trigonopsidomycetes</taxon>
        <taxon>Trigonopsidales</taxon>
        <taxon>Trigonopsidaceae</taxon>
        <taxon>Tortispora</taxon>
    </lineage>
</organism>